<comment type="caution">
    <text evidence="2">The sequence shown here is derived from an EMBL/GenBank/DDBJ whole genome shotgun (WGS) entry which is preliminary data.</text>
</comment>
<sequence>METDPNRMTVPSGARRERWPMEKSHEPAADGGPESGSLSARDEAILNFEGQWRSHAGAKEQAIRAEFGLSAARYYQLLGALIDSPLALARDPMLVKRLHRMREARAQARARRSARPTD</sequence>
<proteinExistence type="predicted"/>
<dbReference type="Pfam" id="PF11662">
    <property type="entry name" value="DUF3263"/>
    <property type="match status" value="1"/>
</dbReference>
<dbReference type="InterPro" id="IPR021678">
    <property type="entry name" value="DUF3263"/>
</dbReference>
<reference evidence="2 3" key="1">
    <citation type="submission" date="2019-03" db="EMBL/GenBank/DDBJ databases">
        <title>Genomics of glacier-inhabiting Cryobacterium strains.</title>
        <authorList>
            <person name="Liu Q."/>
            <person name="Xin Y.-H."/>
        </authorList>
    </citation>
    <scope>NUCLEOTIDE SEQUENCE [LARGE SCALE GENOMIC DNA]</scope>
    <source>
        <strain evidence="2 3">Sr47</strain>
    </source>
</reference>
<dbReference type="Proteomes" id="UP000297866">
    <property type="component" value="Unassembled WGS sequence"/>
</dbReference>
<evidence type="ECO:0000313" key="2">
    <source>
        <dbReference type="EMBL" id="TFB48888.1"/>
    </source>
</evidence>
<dbReference type="OrthoDB" id="3268863at2"/>
<evidence type="ECO:0000256" key="1">
    <source>
        <dbReference type="SAM" id="MobiDB-lite"/>
    </source>
</evidence>
<gene>
    <name evidence="2" type="ORF">E3O23_12535</name>
</gene>
<protein>
    <submittedName>
        <fullName evidence="2">DUF3263 domain-containing protein</fullName>
    </submittedName>
</protein>
<evidence type="ECO:0000313" key="3">
    <source>
        <dbReference type="Proteomes" id="UP000297866"/>
    </source>
</evidence>
<organism evidence="2 3">
    <name type="scientific">Cryobacterium tagatosivorans</name>
    <dbReference type="NCBI Taxonomy" id="1259199"/>
    <lineage>
        <taxon>Bacteria</taxon>
        <taxon>Bacillati</taxon>
        <taxon>Actinomycetota</taxon>
        <taxon>Actinomycetes</taxon>
        <taxon>Micrococcales</taxon>
        <taxon>Microbacteriaceae</taxon>
        <taxon>Cryobacterium</taxon>
    </lineage>
</organism>
<keyword evidence="3" id="KW-1185">Reference proteome</keyword>
<accession>A0A4R8UE66</accession>
<dbReference type="AlphaFoldDB" id="A0A4R8UE66"/>
<dbReference type="EMBL" id="SOEZ01000060">
    <property type="protein sequence ID" value="TFB48888.1"/>
    <property type="molecule type" value="Genomic_DNA"/>
</dbReference>
<feature type="compositionally biased region" description="Basic and acidic residues" evidence="1">
    <location>
        <begin position="14"/>
        <end position="28"/>
    </location>
</feature>
<name>A0A4R8UE66_9MICO</name>
<feature type="region of interest" description="Disordered" evidence="1">
    <location>
        <begin position="1"/>
        <end position="43"/>
    </location>
</feature>